<dbReference type="Gene3D" id="3.40.30.50">
    <property type="entry name" value="Sep15/SelM thioredoxin-like domain, active-site redox motif"/>
    <property type="match status" value="1"/>
</dbReference>
<feature type="domain" description="Selenoprotein F/M" evidence="3">
    <location>
        <begin position="68"/>
        <end position="114"/>
    </location>
</feature>
<comment type="caution">
    <text evidence="4">The sequence shown here is derived from an EMBL/GenBank/DDBJ whole genome shotgun (WGS) entry which is preliminary data.</text>
</comment>
<reference evidence="4" key="1">
    <citation type="journal article" date="2023" name="Front. Mar. Sci.">
        <title>A new Merluccius polli reference genome to investigate the effects of global change in West African waters.</title>
        <authorList>
            <person name="Mateo J.L."/>
            <person name="Blanco-Fernandez C."/>
            <person name="Garcia-Vazquez E."/>
            <person name="Machado-Schiaffino G."/>
        </authorList>
    </citation>
    <scope>NUCLEOTIDE SEQUENCE</scope>
    <source>
        <strain evidence="4">C29</strain>
        <tissue evidence="4">Fin</tissue>
    </source>
</reference>
<evidence type="ECO:0000256" key="2">
    <source>
        <dbReference type="SAM" id="SignalP"/>
    </source>
</evidence>
<evidence type="ECO:0000256" key="1">
    <source>
        <dbReference type="ARBA" id="ARBA00005742"/>
    </source>
</evidence>
<evidence type="ECO:0000313" key="4">
    <source>
        <dbReference type="EMBL" id="KAK0148060.1"/>
    </source>
</evidence>
<dbReference type="EMBL" id="JAOPHQ010002149">
    <property type="protein sequence ID" value="KAK0148060.1"/>
    <property type="molecule type" value="Genomic_DNA"/>
</dbReference>
<evidence type="ECO:0000313" key="5">
    <source>
        <dbReference type="Proteomes" id="UP001174136"/>
    </source>
</evidence>
<comment type="similarity">
    <text evidence="1">Belongs to the selenoprotein M/F family.</text>
</comment>
<proteinExistence type="inferred from homology"/>
<evidence type="ECO:0000259" key="3">
    <source>
        <dbReference type="Pfam" id="PF08806"/>
    </source>
</evidence>
<dbReference type="InterPro" id="IPR036249">
    <property type="entry name" value="Thioredoxin-like_sf"/>
</dbReference>
<keyword evidence="2" id="KW-0732">Signal</keyword>
<dbReference type="Pfam" id="PF08806">
    <property type="entry name" value="Sep15_SelM"/>
    <property type="match status" value="1"/>
</dbReference>
<organism evidence="4 5">
    <name type="scientific">Merluccius polli</name>
    <name type="common">Benguela hake</name>
    <name type="synonym">Merluccius cadenati</name>
    <dbReference type="NCBI Taxonomy" id="89951"/>
    <lineage>
        <taxon>Eukaryota</taxon>
        <taxon>Metazoa</taxon>
        <taxon>Chordata</taxon>
        <taxon>Craniata</taxon>
        <taxon>Vertebrata</taxon>
        <taxon>Euteleostomi</taxon>
        <taxon>Actinopterygii</taxon>
        <taxon>Neopterygii</taxon>
        <taxon>Teleostei</taxon>
        <taxon>Neoteleostei</taxon>
        <taxon>Acanthomorphata</taxon>
        <taxon>Zeiogadaria</taxon>
        <taxon>Gadariae</taxon>
        <taxon>Gadiformes</taxon>
        <taxon>Gadoidei</taxon>
        <taxon>Merlucciidae</taxon>
        <taxon>Merluccius</taxon>
    </lineage>
</organism>
<accession>A0AA47MXK9</accession>
<dbReference type="SUPFAM" id="SSF52833">
    <property type="entry name" value="Thioredoxin-like"/>
    <property type="match status" value="1"/>
</dbReference>
<name>A0AA47MXK9_MERPO</name>
<feature type="signal peptide" evidence="2">
    <location>
        <begin position="1"/>
        <end position="18"/>
    </location>
</feature>
<gene>
    <name evidence="4" type="primary">selenom</name>
    <name evidence="4" type="ORF">N1851_012232</name>
</gene>
<sequence>MWASFILLLALSAHASESDSGASVEEKPVIARGKLLGFPGFPNLWLRTPLRVRLTRTRGHGRLQTPNHNLEYDSSEEKNPRLIFYDEKGEVVQTVPVKKMKADAISQLLDGLGFYKRSQKGEEVPERFQRFPLGAPRDEL</sequence>
<dbReference type="AlphaFoldDB" id="A0AA47MXK9"/>
<dbReference type="InterPro" id="IPR038219">
    <property type="entry name" value="Sep15/SelM_sf"/>
</dbReference>
<feature type="chain" id="PRO_5041316847" evidence="2">
    <location>
        <begin position="19"/>
        <end position="140"/>
    </location>
</feature>
<dbReference type="InterPro" id="IPR014912">
    <property type="entry name" value="Sep15_SelM_dom"/>
</dbReference>
<protein>
    <submittedName>
        <fullName evidence="4">Selenoprotein M</fullName>
    </submittedName>
</protein>
<dbReference type="Proteomes" id="UP001174136">
    <property type="component" value="Unassembled WGS sequence"/>
</dbReference>
<keyword evidence="5" id="KW-1185">Reference proteome</keyword>